<accession>A0A8D0LD74</accession>
<dbReference type="Pfam" id="PF02825">
    <property type="entry name" value="WWE"/>
    <property type="match status" value="1"/>
</dbReference>
<dbReference type="Gene3D" id="3.30.70.330">
    <property type="match status" value="2"/>
</dbReference>
<feature type="region of interest" description="Disordered" evidence="2">
    <location>
        <begin position="889"/>
        <end position="931"/>
    </location>
</feature>
<dbReference type="CDD" id="cd12547">
    <property type="entry name" value="RRM1_2_PAR10"/>
    <property type="match status" value="1"/>
</dbReference>
<dbReference type="SUPFAM" id="SSF54928">
    <property type="entry name" value="RNA-binding domain, RBD"/>
    <property type="match status" value="1"/>
</dbReference>
<dbReference type="SUPFAM" id="SSF117839">
    <property type="entry name" value="WWE domain"/>
    <property type="match status" value="1"/>
</dbReference>
<proteinExistence type="predicted"/>
<sequence length="931" mass="101105">MAVEVRGIPPDVEEELLVLYFENRRRSGGGPVQECKHRGSWAVVTFENPEDATRVLAQPSHALQDAQLVVSLAAPRDYGKVVLRGLSPQISPTLLELYVERMLSCEGQAYTVHRSPAGDQALVQLPEPLSHTEFLALERCVQGRPLEGAPLAVDWVQQTDSVLVQSRGAGLSQDLLELYFESRRSGGGSVRGVRLLPAGGAAAVVSFHDWAVVARVLQKPHCLQENSLEVSPHYDFLEPAAAAAAASPSRVPVPDAEVQRLLESSPALQELGAAFPEFSLQLDEAGVLISGGDAAQAQQVQEHVQRALQDVTKEDLPLPAWPPGFLQRQDVREQLVGLLARQGLAACYVPAATMDGVTVWALTPAAARAASSLLASALCPISLPVEERHLDALVSPRWAQLQAGLRCCCVRIADSGEQLQGLTLRGLEQENTERLAAFLQDGPDESLLPMEPGTLRYLQLYYQELLASLAEVTVMPLEGTDVTGLRLSGVASACRAAAEFLQSLLGTVSSQPVTLQLPGVARFLLDERGEAIVREQESRFRCIIVLDRVRWSPPDTQHELERSQEPLALSCRRDSLPGSKPLDGASSPWSAANMEEIKDLLAALEPSASLGGSGTAASSPRSPSPEDLYTAEEVGPGTEQKGSADGKEEPVAAGTPDLAKPSSEEEAQLLLAIQQSMERAWQEEEELRRATELSLRCYQQEQAPVPADANLQATLDISLADALQSADSARLTVFAAFEQDVSALPRQLEAALQARLQEERLESEVLRVLPALCHEYLTYLQRKHAVHISLDGSVATIHGFADYTVGAARDLALLLTRLAQAEVAAGSTGGARWVRWEPLGDSNTTPYSSQASALLEQAWQRGHKRLDILFDGRPFTIDFERMEEYDLGSTRDLPISRTEPLPERQPTPPGRPQHRSLRRKRGCGTERPLPG</sequence>
<evidence type="ECO:0000256" key="1">
    <source>
        <dbReference type="PROSITE-ProRule" id="PRU00176"/>
    </source>
</evidence>
<dbReference type="InterPro" id="IPR037197">
    <property type="entry name" value="WWE_dom_sf"/>
</dbReference>
<reference evidence="5" key="2">
    <citation type="submission" date="2025-09" db="UniProtKB">
        <authorList>
            <consortium name="Ensembl"/>
        </authorList>
    </citation>
    <scope>IDENTIFICATION</scope>
</reference>
<dbReference type="AlphaFoldDB" id="A0A8D0LD74"/>
<evidence type="ECO:0000256" key="2">
    <source>
        <dbReference type="SAM" id="MobiDB-lite"/>
    </source>
</evidence>
<feature type="compositionally biased region" description="Basic residues" evidence="2">
    <location>
        <begin position="912"/>
        <end position="922"/>
    </location>
</feature>
<dbReference type="PROSITE" id="PS50918">
    <property type="entry name" value="WWE"/>
    <property type="match status" value="1"/>
</dbReference>
<dbReference type="Ensembl" id="ENSSPUT00000026912.1">
    <property type="protein sequence ID" value="ENSSPUP00000025215.1"/>
    <property type="gene ID" value="ENSSPUG00000019311.1"/>
</dbReference>
<evidence type="ECO:0000259" key="3">
    <source>
        <dbReference type="PROSITE" id="PS50102"/>
    </source>
</evidence>
<organism evidence="5 6">
    <name type="scientific">Sphenodon punctatus</name>
    <name type="common">Tuatara</name>
    <name type="synonym">Hatteria punctata</name>
    <dbReference type="NCBI Taxonomy" id="8508"/>
    <lineage>
        <taxon>Eukaryota</taxon>
        <taxon>Metazoa</taxon>
        <taxon>Chordata</taxon>
        <taxon>Craniata</taxon>
        <taxon>Vertebrata</taxon>
        <taxon>Euteleostomi</taxon>
        <taxon>Lepidosauria</taxon>
        <taxon>Sphenodontia</taxon>
        <taxon>Sphenodontidae</taxon>
        <taxon>Sphenodon</taxon>
    </lineage>
</organism>
<dbReference type="PROSITE" id="PS50102">
    <property type="entry name" value="RRM"/>
    <property type="match status" value="1"/>
</dbReference>
<feature type="compositionally biased region" description="Low complexity" evidence="2">
    <location>
        <begin position="608"/>
        <end position="619"/>
    </location>
</feature>
<dbReference type="InterPro" id="IPR035979">
    <property type="entry name" value="RBD_domain_sf"/>
</dbReference>
<feature type="domain" description="WWE" evidence="4">
    <location>
        <begin position="822"/>
        <end position="897"/>
    </location>
</feature>
<dbReference type="InterPro" id="IPR004170">
    <property type="entry name" value="WWE_dom"/>
</dbReference>
<keyword evidence="6" id="KW-1185">Reference proteome</keyword>
<dbReference type="GeneTree" id="ENSGT00940000162035"/>
<keyword evidence="1" id="KW-0694">RNA-binding</keyword>
<dbReference type="InterPro" id="IPR012677">
    <property type="entry name" value="Nucleotide-bd_a/b_plait_sf"/>
</dbReference>
<dbReference type="PANTHER" id="PTHR15225:SF8">
    <property type="entry name" value="RNA-BINDING PROTEIN 43"/>
    <property type="match status" value="1"/>
</dbReference>
<feature type="region of interest" description="Disordered" evidence="2">
    <location>
        <begin position="555"/>
        <end position="588"/>
    </location>
</feature>
<evidence type="ECO:0000313" key="5">
    <source>
        <dbReference type="Ensembl" id="ENSSPUP00000025215.1"/>
    </source>
</evidence>
<evidence type="ECO:0000313" key="6">
    <source>
        <dbReference type="Proteomes" id="UP000694392"/>
    </source>
</evidence>
<dbReference type="Pfam" id="PF23085">
    <property type="entry name" value="RRM_PARP14_3"/>
    <property type="match status" value="2"/>
</dbReference>
<dbReference type="Proteomes" id="UP000694392">
    <property type="component" value="Unplaced"/>
</dbReference>
<name>A0A8D0LD74_SPHPU</name>
<feature type="domain" description="RRM" evidence="3">
    <location>
        <begin position="1"/>
        <end position="75"/>
    </location>
</feature>
<dbReference type="InterPro" id="IPR000504">
    <property type="entry name" value="RRM_dom"/>
</dbReference>
<dbReference type="OMA" id="CALRTET"/>
<dbReference type="PANTHER" id="PTHR15225">
    <property type="entry name" value="INTERFERON-INDUCED PROTEIN 35/NMI N-MYC/STAT INTERACTING PROTEIN"/>
    <property type="match status" value="1"/>
</dbReference>
<protein>
    <submittedName>
        <fullName evidence="5">Uncharacterized protein</fullName>
    </submittedName>
</protein>
<dbReference type="Gene3D" id="3.30.720.50">
    <property type="match status" value="1"/>
</dbReference>
<dbReference type="GO" id="GO:0003723">
    <property type="term" value="F:RNA binding"/>
    <property type="evidence" value="ECO:0007669"/>
    <property type="project" value="UniProtKB-UniRule"/>
</dbReference>
<reference evidence="5" key="1">
    <citation type="submission" date="2025-08" db="UniProtKB">
        <authorList>
            <consortium name="Ensembl"/>
        </authorList>
    </citation>
    <scope>IDENTIFICATION</scope>
</reference>
<evidence type="ECO:0000259" key="4">
    <source>
        <dbReference type="PROSITE" id="PS50918"/>
    </source>
</evidence>
<feature type="region of interest" description="Disordered" evidence="2">
    <location>
        <begin position="608"/>
        <end position="665"/>
    </location>
</feature>
<dbReference type="InterPro" id="IPR034464">
    <property type="entry name" value="PAR10_RRM1_2"/>
</dbReference>